<feature type="region of interest" description="Disordered" evidence="1">
    <location>
        <begin position="840"/>
        <end position="883"/>
    </location>
</feature>
<feature type="compositionally biased region" description="Basic and acidic residues" evidence="1">
    <location>
        <begin position="708"/>
        <end position="721"/>
    </location>
</feature>
<name>A0AAE1FBI9_PETCI</name>
<organism evidence="2 3">
    <name type="scientific">Petrolisthes cinctipes</name>
    <name type="common">Flat porcelain crab</name>
    <dbReference type="NCBI Taxonomy" id="88211"/>
    <lineage>
        <taxon>Eukaryota</taxon>
        <taxon>Metazoa</taxon>
        <taxon>Ecdysozoa</taxon>
        <taxon>Arthropoda</taxon>
        <taxon>Crustacea</taxon>
        <taxon>Multicrustacea</taxon>
        <taxon>Malacostraca</taxon>
        <taxon>Eumalacostraca</taxon>
        <taxon>Eucarida</taxon>
        <taxon>Decapoda</taxon>
        <taxon>Pleocyemata</taxon>
        <taxon>Anomura</taxon>
        <taxon>Galatheoidea</taxon>
        <taxon>Porcellanidae</taxon>
        <taxon>Petrolisthes</taxon>
    </lineage>
</organism>
<evidence type="ECO:0000313" key="3">
    <source>
        <dbReference type="Proteomes" id="UP001286313"/>
    </source>
</evidence>
<evidence type="ECO:0000313" key="2">
    <source>
        <dbReference type="EMBL" id="KAK3870566.1"/>
    </source>
</evidence>
<gene>
    <name evidence="2" type="ORF">Pcinc_024221</name>
</gene>
<feature type="compositionally biased region" description="Basic and acidic residues" evidence="1">
    <location>
        <begin position="407"/>
        <end position="443"/>
    </location>
</feature>
<comment type="caution">
    <text evidence="2">The sequence shown here is derived from an EMBL/GenBank/DDBJ whole genome shotgun (WGS) entry which is preliminary data.</text>
</comment>
<feature type="region of interest" description="Disordered" evidence="1">
    <location>
        <begin position="399"/>
        <end position="798"/>
    </location>
</feature>
<feature type="compositionally biased region" description="Basic and acidic residues" evidence="1">
    <location>
        <begin position="143"/>
        <end position="155"/>
    </location>
</feature>
<feature type="compositionally biased region" description="Basic and acidic residues" evidence="1">
    <location>
        <begin position="450"/>
        <end position="486"/>
    </location>
</feature>
<feature type="compositionally biased region" description="Basic and acidic residues" evidence="1">
    <location>
        <begin position="622"/>
        <end position="658"/>
    </location>
</feature>
<proteinExistence type="predicted"/>
<feature type="region of interest" description="Disordered" evidence="1">
    <location>
        <begin position="131"/>
        <end position="163"/>
    </location>
</feature>
<sequence>MHLGHGNESYQYVMNGVNLEASEHEKDRGVMVDDKLRFHLRTIQVVAKAFRVLGMIKRSFEDLNRKTIPLLFRRRRKRKTQKRTKKVGKDEVVMPRGLNLADLLLINSARVVIQRLKPSECLQYGVSNDGGDRLDPFPSQTVKDSETQIKNEQPKVHQSAADSHCKPPLPLGCIIMFVLANTKSELLIEQLKELLKLLFPFYRNRQTLSKTLNRALTIGRFMQYYSFISRKNEDTVWLKLKKCKQTNMKLKSVFDQLSEQKRILRDSLSCPDLVDFLLQMKGDLHTWIVNPSDQVKLDKCAEPTRQNNFEVEPKPVVKCKCLAVTHLEENIAVENMSAAVISQQVVEKLDKTSVQSGSEQSILQVGRKCIVGISDKTSVQSESKQNMQKNGMEGIVMISDETSVQSESKKKLPKEERKDTVEMSESKRNMQKNGREGIVRISDETSVQSESKKNLPKEGRKDTVEMSESKQNMQKDGREGIVRISDETSVQSESKKNLPKEGRKDTVEMSESKQNMQKDGREGIVRISDETSVQSESKKNLPKEGRKDTVEMSESKQNMQKNGREGIVKISDETSVQSESKKNLPKEGRKDTVEMSESKQNMQKDGREGIVRISIETSVQSESKKNLPKEGRKDTVEMSESKQNMQKDGREGIVRISDETSVQSESKKNLPKEGRKDTVEMSESKQNMQKDGREGIVRISDETSVQSESKKNLPKEGRKNTVEMSESKQNMQKDGREGIVRISDETSIQSESKKNLPKEGRKDTVEMSESKQNMQKDGREGIVRISDETSVQSESKKNLQRVEKNFTVGISDKTRVQSEIKKNILKLAGECIVGIPNKTSVQSESNKNIQKEGRKDTVEGSDKTSIQSGSEQNIQSDGGEDIARKEDVLGVKENELESDCMGRNQKSTFSGLSKVSNERDVEFLFMTSPKHAAGQSSTSAPLNDKGGFDLPAHYSASNGTSNTVYENINIDNPLPISPHLIGETFAEFGDVDAEISWPVSPSQLRVHSMGLENLGVENPRSRSPSQLRVPNASEDDVSTVALVDDNITENSYDSDIIITDVKPRAWELWFPTCRSSSFHIFYSVNSSSFHTSNDKSICSHFCNTT</sequence>
<feature type="compositionally biased region" description="Basic and acidic residues" evidence="1">
    <location>
        <begin position="849"/>
        <end position="862"/>
    </location>
</feature>
<feature type="compositionally biased region" description="Basic and acidic residues" evidence="1">
    <location>
        <begin position="751"/>
        <end position="787"/>
    </location>
</feature>
<reference evidence="2" key="1">
    <citation type="submission" date="2023-10" db="EMBL/GenBank/DDBJ databases">
        <title>Genome assemblies of two species of porcelain crab, Petrolisthes cinctipes and Petrolisthes manimaculis (Anomura: Porcellanidae).</title>
        <authorList>
            <person name="Angst P."/>
        </authorList>
    </citation>
    <scope>NUCLEOTIDE SEQUENCE</scope>
    <source>
        <strain evidence="2">PB745_01</strain>
        <tissue evidence="2">Gill</tissue>
    </source>
</reference>
<feature type="compositionally biased region" description="Basic and acidic residues" evidence="1">
    <location>
        <begin position="731"/>
        <end position="744"/>
    </location>
</feature>
<feature type="compositionally biased region" description="Polar residues" evidence="1">
    <location>
        <begin position="863"/>
        <end position="876"/>
    </location>
</feature>
<dbReference type="Proteomes" id="UP001286313">
    <property type="component" value="Unassembled WGS sequence"/>
</dbReference>
<feature type="compositionally biased region" description="Basic and acidic residues" evidence="1">
    <location>
        <begin position="562"/>
        <end position="572"/>
    </location>
</feature>
<feature type="compositionally biased region" description="Basic and acidic residues" evidence="1">
    <location>
        <begin position="579"/>
        <end position="610"/>
    </location>
</feature>
<protein>
    <submittedName>
        <fullName evidence="2">Uncharacterized protein</fullName>
    </submittedName>
</protein>
<feature type="compositionally biased region" description="Basic and acidic residues" evidence="1">
    <location>
        <begin position="665"/>
        <end position="701"/>
    </location>
</feature>
<keyword evidence="3" id="KW-1185">Reference proteome</keyword>
<dbReference type="AlphaFoldDB" id="A0AAE1FBI9"/>
<feature type="compositionally biased region" description="Basic and acidic residues" evidence="1">
    <location>
        <begin position="493"/>
        <end position="529"/>
    </location>
</feature>
<feature type="compositionally biased region" description="Basic and acidic residues" evidence="1">
    <location>
        <begin position="536"/>
        <end position="554"/>
    </location>
</feature>
<dbReference type="EMBL" id="JAWQEG010002646">
    <property type="protein sequence ID" value="KAK3870566.1"/>
    <property type="molecule type" value="Genomic_DNA"/>
</dbReference>
<evidence type="ECO:0000256" key="1">
    <source>
        <dbReference type="SAM" id="MobiDB-lite"/>
    </source>
</evidence>
<accession>A0AAE1FBI9</accession>